<sequence length="158" mass="16794">MEAYVLPSDLRKCSSMKTSQLTGERLSPTALFITISPLLCMLLIRFLIGGGGAFVITLGRVFRFIGTSVPQLLLLLLLLLLDDDDNELGRSVVCTSATGDNDAIGELDDGCRSESFRRTVMSSGVSESTSIGLTGGGTAGTGGRWPRSYGIRSYFMGG</sequence>
<keyword evidence="1" id="KW-0812">Transmembrane</keyword>
<keyword evidence="1" id="KW-0472">Membrane</keyword>
<dbReference type="AlphaFoldDB" id="A0A8D8FH05"/>
<protein>
    <submittedName>
        <fullName evidence="2">(northern house mosquito) hypothetical protein</fullName>
    </submittedName>
</protein>
<feature type="transmembrane region" description="Helical" evidence="1">
    <location>
        <begin position="61"/>
        <end position="81"/>
    </location>
</feature>
<dbReference type="EMBL" id="HBUE01185340">
    <property type="protein sequence ID" value="CAG6522328.1"/>
    <property type="molecule type" value="Transcribed_RNA"/>
</dbReference>
<dbReference type="EMBL" id="HBUE01064510">
    <property type="protein sequence ID" value="CAG6470083.1"/>
    <property type="molecule type" value="Transcribed_RNA"/>
</dbReference>
<organism evidence="2">
    <name type="scientific">Culex pipiens</name>
    <name type="common">House mosquito</name>
    <dbReference type="NCBI Taxonomy" id="7175"/>
    <lineage>
        <taxon>Eukaryota</taxon>
        <taxon>Metazoa</taxon>
        <taxon>Ecdysozoa</taxon>
        <taxon>Arthropoda</taxon>
        <taxon>Hexapoda</taxon>
        <taxon>Insecta</taxon>
        <taxon>Pterygota</taxon>
        <taxon>Neoptera</taxon>
        <taxon>Endopterygota</taxon>
        <taxon>Diptera</taxon>
        <taxon>Nematocera</taxon>
        <taxon>Culicoidea</taxon>
        <taxon>Culicidae</taxon>
        <taxon>Culicinae</taxon>
        <taxon>Culicini</taxon>
        <taxon>Culex</taxon>
        <taxon>Culex</taxon>
    </lineage>
</organism>
<proteinExistence type="predicted"/>
<accession>A0A8D8FH05</accession>
<evidence type="ECO:0000313" key="2">
    <source>
        <dbReference type="EMBL" id="CAG6470083.1"/>
    </source>
</evidence>
<dbReference type="EMBL" id="HBUE01291033">
    <property type="protein sequence ID" value="CAG6573945.1"/>
    <property type="molecule type" value="Transcribed_RNA"/>
</dbReference>
<reference evidence="2" key="1">
    <citation type="submission" date="2021-05" db="EMBL/GenBank/DDBJ databases">
        <authorList>
            <person name="Alioto T."/>
            <person name="Alioto T."/>
            <person name="Gomez Garrido J."/>
        </authorList>
    </citation>
    <scope>NUCLEOTIDE SEQUENCE</scope>
</reference>
<feature type="transmembrane region" description="Helical" evidence="1">
    <location>
        <begin position="30"/>
        <end position="55"/>
    </location>
</feature>
<evidence type="ECO:0000256" key="1">
    <source>
        <dbReference type="SAM" id="Phobius"/>
    </source>
</evidence>
<keyword evidence="1" id="KW-1133">Transmembrane helix</keyword>
<name>A0A8D8FH05_CULPI</name>